<dbReference type="EMBL" id="JAWWNJ010000131">
    <property type="protein sequence ID" value="KAK6987460.1"/>
    <property type="molecule type" value="Genomic_DNA"/>
</dbReference>
<dbReference type="AlphaFoldDB" id="A0AAV9ZLZ3"/>
<evidence type="ECO:0008006" key="3">
    <source>
        <dbReference type="Google" id="ProtNLM"/>
    </source>
</evidence>
<evidence type="ECO:0000313" key="1">
    <source>
        <dbReference type="EMBL" id="KAK6987460.1"/>
    </source>
</evidence>
<proteinExistence type="predicted"/>
<name>A0AAV9ZLZ3_9AGAR</name>
<reference evidence="1 2" key="1">
    <citation type="journal article" date="2024" name="J Genomics">
        <title>Draft genome sequencing and assembly of Favolaschia claudopus CIRM-BRFM 2984 isolated from oak limbs.</title>
        <authorList>
            <person name="Navarro D."/>
            <person name="Drula E."/>
            <person name="Chaduli D."/>
            <person name="Cazenave R."/>
            <person name="Ahrendt S."/>
            <person name="Wang J."/>
            <person name="Lipzen A."/>
            <person name="Daum C."/>
            <person name="Barry K."/>
            <person name="Grigoriev I.V."/>
            <person name="Favel A."/>
            <person name="Rosso M.N."/>
            <person name="Martin F."/>
        </authorList>
    </citation>
    <scope>NUCLEOTIDE SEQUENCE [LARGE SCALE GENOMIC DNA]</scope>
    <source>
        <strain evidence="1 2">CIRM-BRFM 2984</strain>
    </source>
</reference>
<evidence type="ECO:0000313" key="2">
    <source>
        <dbReference type="Proteomes" id="UP001362999"/>
    </source>
</evidence>
<keyword evidence="2" id="KW-1185">Reference proteome</keyword>
<organism evidence="1 2">
    <name type="scientific">Favolaschia claudopus</name>
    <dbReference type="NCBI Taxonomy" id="2862362"/>
    <lineage>
        <taxon>Eukaryota</taxon>
        <taxon>Fungi</taxon>
        <taxon>Dikarya</taxon>
        <taxon>Basidiomycota</taxon>
        <taxon>Agaricomycotina</taxon>
        <taxon>Agaricomycetes</taxon>
        <taxon>Agaricomycetidae</taxon>
        <taxon>Agaricales</taxon>
        <taxon>Marasmiineae</taxon>
        <taxon>Mycenaceae</taxon>
        <taxon>Favolaschia</taxon>
    </lineage>
</organism>
<sequence>MADARSAIHALAPAQCMWDPAVCSAFVNPEDMHLHLNTVHAVPTFGMSKVICRWRKNGGGTCGDTVQASSLKKHVTSQKHLDVSVSCYSCGHVYGRLDKLRDHLLGKVQTRRKRTNGEAGKQ</sequence>
<accession>A0AAV9ZLZ3</accession>
<gene>
    <name evidence="1" type="ORF">R3P38DRAFT_3101309</name>
</gene>
<dbReference type="Proteomes" id="UP001362999">
    <property type="component" value="Unassembled WGS sequence"/>
</dbReference>
<protein>
    <recommendedName>
        <fullName evidence="3">C2H2-type domain-containing protein</fullName>
    </recommendedName>
</protein>
<comment type="caution">
    <text evidence="1">The sequence shown here is derived from an EMBL/GenBank/DDBJ whole genome shotgun (WGS) entry which is preliminary data.</text>
</comment>